<evidence type="ECO:0000256" key="4">
    <source>
        <dbReference type="ARBA" id="ARBA00023098"/>
    </source>
</evidence>
<gene>
    <name evidence="6" type="ORF">CYLTODRAFT_364618</name>
</gene>
<dbReference type="GO" id="GO:0005739">
    <property type="term" value="C:mitochondrion"/>
    <property type="evidence" value="ECO:0007669"/>
    <property type="project" value="TreeGrafter"/>
</dbReference>
<dbReference type="GO" id="GO:0006635">
    <property type="term" value="P:fatty acid beta-oxidation"/>
    <property type="evidence" value="ECO:0007669"/>
    <property type="project" value="UniProtKB-UniPathway"/>
</dbReference>
<name>A0A0D7BVE1_9AGAR</name>
<evidence type="ECO:0000313" key="6">
    <source>
        <dbReference type="EMBL" id="KIY74190.1"/>
    </source>
</evidence>
<keyword evidence="4" id="KW-0443">Lipid metabolism</keyword>
<dbReference type="OrthoDB" id="14970at2759"/>
<evidence type="ECO:0000256" key="1">
    <source>
        <dbReference type="ARBA" id="ARBA00005005"/>
    </source>
</evidence>
<protein>
    <submittedName>
        <fullName evidence="6">ClpP/crotonase</fullName>
    </submittedName>
</protein>
<evidence type="ECO:0000256" key="5">
    <source>
        <dbReference type="ARBA" id="ARBA00023235"/>
    </source>
</evidence>
<dbReference type="InterPro" id="IPR029045">
    <property type="entry name" value="ClpP/crotonase-like_dom_sf"/>
</dbReference>
<sequence>MASTFSTNNLLVSEPIPYVYHVQLSKKPVNAFDLQFWTEYGQLFDRLSRRETDVRAIVLSSSIPKLFCGGIDLSSLSSAPTSGEADGARSGVALAQFIREFQSSIGAPARCPIPVIAAVHGLVLGLGIDIMCACDIRYSASNASFCIKETEVGLAADIGTLAFLPKVCGNLSLVREYAYSSLPFDAKTAERMGFISRTVEGGMEEVVGAALKLAEVIASRSPVAVNGTKQIISHAIDHSIRDNLEYTAVWNSVALQTNDMPIIFAAMKEKKKPEFRPMRKSTSKL</sequence>
<evidence type="ECO:0000256" key="2">
    <source>
        <dbReference type="ARBA" id="ARBA00005254"/>
    </source>
</evidence>
<dbReference type="AlphaFoldDB" id="A0A0D7BVE1"/>
<accession>A0A0D7BVE1</accession>
<reference evidence="6 7" key="1">
    <citation type="journal article" date="2015" name="Fungal Genet. Biol.">
        <title>Evolution of novel wood decay mechanisms in Agaricales revealed by the genome sequences of Fistulina hepatica and Cylindrobasidium torrendii.</title>
        <authorList>
            <person name="Floudas D."/>
            <person name="Held B.W."/>
            <person name="Riley R."/>
            <person name="Nagy L.G."/>
            <person name="Koehler G."/>
            <person name="Ransdell A.S."/>
            <person name="Younus H."/>
            <person name="Chow J."/>
            <person name="Chiniquy J."/>
            <person name="Lipzen A."/>
            <person name="Tritt A."/>
            <person name="Sun H."/>
            <person name="Haridas S."/>
            <person name="LaButti K."/>
            <person name="Ohm R.A."/>
            <person name="Kues U."/>
            <person name="Blanchette R.A."/>
            <person name="Grigoriev I.V."/>
            <person name="Minto R.E."/>
            <person name="Hibbett D.S."/>
        </authorList>
    </citation>
    <scope>NUCLEOTIDE SEQUENCE [LARGE SCALE GENOMIC DNA]</scope>
    <source>
        <strain evidence="6 7">FP15055 ss-10</strain>
    </source>
</reference>
<dbReference type="InterPro" id="IPR045002">
    <property type="entry name" value="Ech1-like"/>
</dbReference>
<dbReference type="STRING" id="1314674.A0A0D7BVE1"/>
<keyword evidence="5" id="KW-0413">Isomerase</keyword>
<keyword evidence="3" id="KW-0276">Fatty acid metabolism</keyword>
<evidence type="ECO:0000256" key="3">
    <source>
        <dbReference type="ARBA" id="ARBA00022832"/>
    </source>
</evidence>
<organism evidence="6 7">
    <name type="scientific">Cylindrobasidium torrendii FP15055 ss-10</name>
    <dbReference type="NCBI Taxonomy" id="1314674"/>
    <lineage>
        <taxon>Eukaryota</taxon>
        <taxon>Fungi</taxon>
        <taxon>Dikarya</taxon>
        <taxon>Basidiomycota</taxon>
        <taxon>Agaricomycotina</taxon>
        <taxon>Agaricomycetes</taxon>
        <taxon>Agaricomycetidae</taxon>
        <taxon>Agaricales</taxon>
        <taxon>Marasmiineae</taxon>
        <taxon>Physalacriaceae</taxon>
        <taxon>Cylindrobasidium</taxon>
    </lineage>
</organism>
<dbReference type="SUPFAM" id="SSF52096">
    <property type="entry name" value="ClpP/crotonase"/>
    <property type="match status" value="1"/>
</dbReference>
<dbReference type="GO" id="GO:0051750">
    <property type="term" value="F:delta(3,5)-delta(2,4)-dienoyl-CoA isomerase activity"/>
    <property type="evidence" value="ECO:0007669"/>
    <property type="project" value="TreeGrafter"/>
</dbReference>
<dbReference type="UniPathway" id="UPA00659"/>
<comment type="pathway">
    <text evidence="1">Lipid metabolism; fatty acid beta-oxidation.</text>
</comment>
<comment type="similarity">
    <text evidence="2">Belongs to the enoyl-CoA hydratase/isomerase family.</text>
</comment>
<dbReference type="FunFam" id="1.10.12.10:FF:000004">
    <property type="entry name" value="Delta3,5-delta2,4-dienoyl-CoA isomerase"/>
    <property type="match status" value="1"/>
</dbReference>
<dbReference type="Pfam" id="PF00378">
    <property type="entry name" value="ECH_1"/>
    <property type="match status" value="1"/>
</dbReference>
<dbReference type="CDD" id="cd06558">
    <property type="entry name" value="crotonase-like"/>
    <property type="match status" value="1"/>
</dbReference>
<evidence type="ECO:0000313" key="7">
    <source>
        <dbReference type="Proteomes" id="UP000054007"/>
    </source>
</evidence>
<proteinExistence type="inferred from homology"/>
<keyword evidence="7" id="KW-1185">Reference proteome</keyword>
<dbReference type="PANTHER" id="PTHR43149:SF1">
    <property type="entry name" value="DELTA(3,5)-DELTA(2,4)-DIENOYL-COA ISOMERASE, MITOCHONDRIAL"/>
    <property type="match status" value="1"/>
</dbReference>
<dbReference type="InterPro" id="IPR014748">
    <property type="entry name" value="Enoyl-CoA_hydra_C"/>
</dbReference>
<dbReference type="EMBL" id="KN880432">
    <property type="protein sequence ID" value="KIY74190.1"/>
    <property type="molecule type" value="Genomic_DNA"/>
</dbReference>
<dbReference type="InterPro" id="IPR001753">
    <property type="entry name" value="Enoyl-CoA_hydra/iso"/>
</dbReference>
<dbReference type="Gene3D" id="1.10.12.10">
    <property type="entry name" value="Lyase 2-enoyl-coa Hydratase, Chain A, domain 2"/>
    <property type="match status" value="1"/>
</dbReference>
<dbReference type="PANTHER" id="PTHR43149">
    <property type="entry name" value="ENOYL-COA HYDRATASE"/>
    <property type="match status" value="1"/>
</dbReference>
<dbReference type="Gene3D" id="3.90.226.10">
    <property type="entry name" value="2-enoyl-CoA Hydratase, Chain A, domain 1"/>
    <property type="match status" value="1"/>
</dbReference>
<dbReference type="Proteomes" id="UP000054007">
    <property type="component" value="Unassembled WGS sequence"/>
</dbReference>